<dbReference type="Gene3D" id="3.40.50.1010">
    <property type="entry name" value="5'-nuclease"/>
    <property type="match status" value="1"/>
</dbReference>
<evidence type="ECO:0000313" key="2">
    <source>
        <dbReference type="EMBL" id="OQW99185.1"/>
    </source>
</evidence>
<comment type="caution">
    <text evidence="2">The sequence shown here is derived from an EMBL/GenBank/DDBJ whole genome shotgun (WGS) entry which is preliminary data.</text>
</comment>
<name>A0A1Y1Q8E1_9GAMM</name>
<organism evidence="2 3">
    <name type="scientific">Thiothrix lacustris</name>
    <dbReference type="NCBI Taxonomy" id="525917"/>
    <lineage>
        <taxon>Bacteria</taxon>
        <taxon>Pseudomonadati</taxon>
        <taxon>Pseudomonadota</taxon>
        <taxon>Gammaproteobacteria</taxon>
        <taxon>Thiotrichales</taxon>
        <taxon>Thiotrichaceae</taxon>
        <taxon>Thiothrix</taxon>
    </lineage>
</organism>
<accession>A0A1Y1Q8E1</accession>
<dbReference type="InterPro" id="IPR029060">
    <property type="entry name" value="PIN-like_dom_sf"/>
</dbReference>
<dbReference type="EMBL" id="MTEJ01000709">
    <property type="protein sequence ID" value="OQW99185.1"/>
    <property type="molecule type" value="Genomic_DNA"/>
</dbReference>
<dbReference type="CDD" id="cd18682">
    <property type="entry name" value="PIN_VapC-like"/>
    <property type="match status" value="1"/>
</dbReference>
<dbReference type="Pfam" id="PF01850">
    <property type="entry name" value="PIN"/>
    <property type="match status" value="1"/>
</dbReference>
<protein>
    <submittedName>
        <fullName evidence="2">Twitching motility protein PilT</fullName>
    </submittedName>
</protein>
<proteinExistence type="predicted"/>
<dbReference type="SUPFAM" id="SSF88723">
    <property type="entry name" value="PIN domain-like"/>
    <property type="match status" value="1"/>
</dbReference>
<feature type="domain" description="PIN" evidence="1">
    <location>
        <begin position="1"/>
        <end position="112"/>
    </location>
</feature>
<gene>
    <name evidence="2" type="ORF">BWK73_50920</name>
</gene>
<dbReference type="InterPro" id="IPR002716">
    <property type="entry name" value="PIN_dom"/>
</dbReference>
<sequence length="124" mass="13681">MILDASALLALLQDEPGADKVQAILHRAFISAVNWSEVVQKLSVHDPDVATLRPEMELTGLRIIPFTVEQAEICASLWAQAKPFGLSFADRACLATGIERNTDVMTADRIWNAMELPITIHSIR</sequence>
<evidence type="ECO:0000313" key="3">
    <source>
        <dbReference type="Proteomes" id="UP000192491"/>
    </source>
</evidence>
<evidence type="ECO:0000259" key="1">
    <source>
        <dbReference type="Pfam" id="PF01850"/>
    </source>
</evidence>
<reference evidence="2 3" key="1">
    <citation type="submission" date="2017-01" db="EMBL/GenBank/DDBJ databases">
        <title>Novel large sulfur bacteria in the metagenomes of groundwater-fed chemosynthetic microbial mats in the Lake Huron basin.</title>
        <authorList>
            <person name="Sharrar A.M."/>
            <person name="Flood B.E."/>
            <person name="Bailey J.V."/>
            <person name="Jones D.S."/>
            <person name="Biddanda B."/>
            <person name="Ruberg S.A."/>
            <person name="Marcus D.N."/>
            <person name="Dick G.J."/>
        </authorList>
    </citation>
    <scope>NUCLEOTIDE SEQUENCE [LARGE SCALE GENOMIC DNA]</scope>
    <source>
        <strain evidence="2">A8</strain>
    </source>
</reference>
<dbReference type="Proteomes" id="UP000192491">
    <property type="component" value="Unassembled WGS sequence"/>
</dbReference>
<dbReference type="AlphaFoldDB" id="A0A1Y1Q8E1"/>